<evidence type="ECO:0000256" key="5">
    <source>
        <dbReference type="ARBA" id="ARBA00023125"/>
    </source>
</evidence>
<keyword evidence="2" id="KW-0815">Transposition</keyword>
<organism evidence="10 11">
    <name type="scientific">Nonomuraea ferruginea</name>
    <dbReference type="NCBI Taxonomy" id="46174"/>
    <lineage>
        <taxon>Bacteria</taxon>
        <taxon>Bacillati</taxon>
        <taxon>Actinomycetota</taxon>
        <taxon>Actinomycetes</taxon>
        <taxon>Streptosporangiales</taxon>
        <taxon>Streptosporangiaceae</taxon>
        <taxon>Nonomuraea</taxon>
    </lineage>
</organism>
<dbReference type="Proteomes" id="UP001212498">
    <property type="component" value="Unassembled WGS sequence"/>
</dbReference>
<feature type="domain" description="Transposase putative helix-turn-helix" evidence="9">
    <location>
        <begin position="3"/>
        <end position="33"/>
    </location>
</feature>
<protein>
    <submittedName>
        <fullName evidence="10">Transposase</fullName>
    </submittedName>
</protein>
<dbReference type="RefSeq" id="WP_271280224.1">
    <property type="nucleotide sequence ID" value="NZ_BAABFD010000001.1"/>
</dbReference>
<evidence type="ECO:0000256" key="2">
    <source>
        <dbReference type="ARBA" id="ARBA00022578"/>
    </source>
</evidence>
<dbReference type="InterPro" id="IPR001959">
    <property type="entry name" value="Transposase"/>
</dbReference>
<comment type="similarity">
    <text evidence="1">In the C-terminal section; belongs to the transposase 35 family.</text>
</comment>
<keyword evidence="11" id="KW-1185">Reference proteome</keyword>
<dbReference type="NCBIfam" id="NF040570">
    <property type="entry name" value="guided_TnpB"/>
    <property type="match status" value="1"/>
</dbReference>
<evidence type="ECO:0000256" key="3">
    <source>
        <dbReference type="ARBA" id="ARBA00022723"/>
    </source>
</evidence>
<feature type="domain" description="Cas12f1-like TNB" evidence="8">
    <location>
        <begin position="302"/>
        <end position="365"/>
    </location>
</feature>
<feature type="domain" description="Probable transposase IS891/IS1136/IS1341" evidence="7">
    <location>
        <begin position="165"/>
        <end position="275"/>
    </location>
</feature>
<sequence length="397" mass="44146">MSRYRLQPSPAQEQALLEHCRHARYVWNLAVEQHACWKPGRKSAPGFAEQCRQLIEARAAFAWLRTGSIIVQQQALKDFAQAMANYFGGTHRRPAWRRRGRGEGFRIVAVKAGDVRRLSRHVGEVKVPKVGWIRFRWSRAVPDEVKSYRVTRDRAGRWHVAFAAIPDPVPAPATGEVAGVDRGVAVSAALSTGEMLNAPALRDTEKARLRRLLRKLARARRGSNRRAEVKAAIARVKARESDRCKDWVEKVSTGLARRFDVIAVEDLKIRAMTRSARGTVEAPGRNVRAKAGLNRSIMAAGWGRLVRRLEHKAPGRVVKVSPAYTSQRCSACGIVDREARESQARYRCRSCGYAGNADVNAARNIAYAAGHAVSAREGPRVAGPVHREPQRDLLLVG</sequence>
<keyword evidence="4" id="KW-0862">Zinc</keyword>
<dbReference type="Pfam" id="PF01385">
    <property type="entry name" value="OrfB_IS605"/>
    <property type="match status" value="1"/>
</dbReference>
<evidence type="ECO:0000256" key="6">
    <source>
        <dbReference type="ARBA" id="ARBA00023172"/>
    </source>
</evidence>
<evidence type="ECO:0000313" key="11">
    <source>
        <dbReference type="Proteomes" id="UP001212498"/>
    </source>
</evidence>
<keyword evidence="3" id="KW-0479">Metal-binding</keyword>
<keyword evidence="5" id="KW-0238">DNA-binding</keyword>
<accession>A0ABT4TCG6</accession>
<reference evidence="10 11" key="1">
    <citation type="submission" date="2022-11" db="EMBL/GenBank/DDBJ databases">
        <title>Nonomuraea corallina sp. nov., a new species of the genus Nonomuraea isolated from sea side sediment in Thai sea.</title>
        <authorList>
            <person name="Ngamcharungchit C."/>
            <person name="Matsumoto A."/>
            <person name="Suriyachadkun C."/>
            <person name="Panbangred W."/>
            <person name="Inahashi Y."/>
            <person name="Intra B."/>
        </authorList>
    </citation>
    <scope>NUCLEOTIDE SEQUENCE [LARGE SCALE GENOMIC DNA]</scope>
    <source>
        <strain evidence="10 11">DSM 43553</strain>
    </source>
</reference>
<gene>
    <name evidence="10" type="ORF">OUY24_41755</name>
</gene>
<comment type="caution">
    <text evidence="10">The sequence shown here is derived from an EMBL/GenBank/DDBJ whole genome shotgun (WGS) entry which is preliminary data.</text>
</comment>
<evidence type="ECO:0000256" key="1">
    <source>
        <dbReference type="ARBA" id="ARBA00008761"/>
    </source>
</evidence>
<dbReference type="Pfam" id="PF07282">
    <property type="entry name" value="Cas12f1-like_TNB"/>
    <property type="match status" value="1"/>
</dbReference>
<dbReference type="InterPro" id="IPR010095">
    <property type="entry name" value="Cas12f1-like_TNB"/>
</dbReference>
<keyword evidence="6" id="KW-0233">DNA recombination</keyword>
<dbReference type="InterPro" id="IPR021027">
    <property type="entry name" value="Transposase_put_HTH"/>
</dbReference>
<evidence type="ECO:0000259" key="8">
    <source>
        <dbReference type="Pfam" id="PF07282"/>
    </source>
</evidence>
<dbReference type="EMBL" id="JAPNUD010000264">
    <property type="protein sequence ID" value="MDA0647191.1"/>
    <property type="molecule type" value="Genomic_DNA"/>
</dbReference>
<evidence type="ECO:0000256" key="4">
    <source>
        <dbReference type="ARBA" id="ARBA00022833"/>
    </source>
</evidence>
<evidence type="ECO:0000259" key="9">
    <source>
        <dbReference type="Pfam" id="PF12323"/>
    </source>
</evidence>
<proteinExistence type="inferred from homology"/>
<evidence type="ECO:0000313" key="10">
    <source>
        <dbReference type="EMBL" id="MDA0647191.1"/>
    </source>
</evidence>
<name>A0ABT4TCG6_9ACTN</name>
<evidence type="ECO:0000259" key="7">
    <source>
        <dbReference type="Pfam" id="PF01385"/>
    </source>
</evidence>
<dbReference type="Pfam" id="PF12323">
    <property type="entry name" value="HTH_OrfB_IS605"/>
    <property type="match status" value="1"/>
</dbReference>